<gene>
    <name evidence="2" type="ORF">CDAR_100931</name>
</gene>
<protein>
    <submittedName>
        <fullName evidence="2">Uncharacterized protein</fullName>
    </submittedName>
</protein>
<feature type="compositionally biased region" description="Pro residues" evidence="1">
    <location>
        <begin position="90"/>
        <end position="104"/>
    </location>
</feature>
<feature type="region of interest" description="Disordered" evidence="1">
    <location>
        <begin position="78"/>
        <end position="125"/>
    </location>
</feature>
<feature type="compositionally biased region" description="Polar residues" evidence="1">
    <location>
        <begin position="78"/>
        <end position="88"/>
    </location>
</feature>
<evidence type="ECO:0000256" key="1">
    <source>
        <dbReference type="SAM" id="MobiDB-lite"/>
    </source>
</evidence>
<comment type="caution">
    <text evidence="2">The sequence shown here is derived from an EMBL/GenBank/DDBJ whole genome shotgun (WGS) entry which is preliminary data.</text>
</comment>
<name>A0AAV4VW72_9ARAC</name>
<organism evidence="2 3">
    <name type="scientific">Caerostris darwini</name>
    <dbReference type="NCBI Taxonomy" id="1538125"/>
    <lineage>
        <taxon>Eukaryota</taxon>
        <taxon>Metazoa</taxon>
        <taxon>Ecdysozoa</taxon>
        <taxon>Arthropoda</taxon>
        <taxon>Chelicerata</taxon>
        <taxon>Arachnida</taxon>
        <taxon>Araneae</taxon>
        <taxon>Araneomorphae</taxon>
        <taxon>Entelegynae</taxon>
        <taxon>Araneoidea</taxon>
        <taxon>Araneidae</taxon>
        <taxon>Caerostris</taxon>
    </lineage>
</organism>
<accession>A0AAV4VW72</accession>
<sequence length="125" mass="13954">MRQKPPSPSSSIFIVTESSVLVWSCQKPTLYFRQELFTITKLPLPNALLNEQQQQMLPKLPSIQIINSQQHLNTIVPQFRNNSLSQCDENPPPPNHPHSSPPNPVSSSGLATNPRSTFVKNCLPS</sequence>
<evidence type="ECO:0000313" key="3">
    <source>
        <dbReference type="Proteomes" id="UP001054837"/>
    </source>
</evidence>
<proteinExistence type="predicted"/>
<evidence type="ECO:0000313" key="2">
    <source>
        <dbReference type="EMBL" id="GIY74026.1"/>
    </source>
</evidence>
<dbReference type="Proteomes" id="UP001054837">
    <property type="component" value="Unassembled WGS sequence"/>
</dbReference>
<dbReference type="EMBL" id="BPLQ01013680">
    <property type="protein sequence ID" value="GIY74026.1"/>
    <property type="molecule type" value="Genomic_DNA"/>
</dbReference>
<reference evidence="2 3" key="1">
    <citation type="submission" date="2021-06" db="EMBL/GenBank/DDBJ databases">
        <title>Caerostris darwini draft genome.</title>
        <authorList>
            <person name="Kono N."/>
            <person name="Arakawa K."/>
        </authorList>
    </citation>
    <scope>NUCLEOTIDE SEQUENCE [LARGE SCALE GENOMIC DNA]</scope>
</reference>
<dbReference type="AlphaFoldDB" id="A0AAV4VW72"/>
<keyword evidence="3" id="KW-1185">Reference proteome</keyword>
<feature type="compositionally biased region" description="Polar residues" evidence="1">
    <location>
        <begin position="109"/>
        <end position="125"/>
    </location>
</feature>